<dbReference type="Gramene" id="OMO90086">
    <property type="protein sequence ID" value="OMO90086"/>
    <property type="gene ID" value="CCACVL1_07514"/>
</dbReference>
<reference evidence="1 2" key="1">
    <citation type="submission" date="2013-09" db="EMBL/GenBank/DDBJ databases">
        <title>Corchorus capsularis genome sequencing.</title>
        <authorList>
            <person name="Alam M."/>
            <person name="Haque M.S."/>
            <person name="Islam M.S."/>
            <person name="Emdad E.M."/>
            <person name="Islam M.M."/>
            <person name="Ahmed B."/>
            <person name="Halim A."/>
            <person name="Hossen Q.M.M."/>
            <person name="Hossain M.Z."/>
            <person name="Ahmed R."/>
            <person name="Khan M.M."/>
            <person name="Islam R."/>
            <person name="Rashid M.M."/>
            <person name="Khan S.A."/>
            <person name="Rahman M.S."/>
            <person name="Alam M."/>
        </authorList>
    </citation>
    <scope>NUCLEOTIDE SEQUENCE [LARGE SCALE GENOMIC DNA]</scope>
    <source>
        <strain evidence="2">cv. CVL-1</strain>
        <tissue evidence="1">Whole seedling</tissue>
    </source>
</reference>
<dbReference type="Proteomes" id="UP000188268">
    <property type="component" value="Unassembled WGS sequence"/>
</dbReference>
<name>A0A1R3J5N4_COCAP</name>
<evidence type="ECO:0000313" key="2">
    <source>
        <dbReference type="Proteomes" id="UP000188268"/>
    </source>
</evidence>
<evidence type="ECO:0000313" key="1">
    <source>
        <dbReference type="EMBL" id="OMO90086.1"/>
    </source>
</evidence>
<gene>
    <name evidence="1" type="ORF">CCACVL1_07514</name>
</gene>
<accession>A0A1R3J5N4</accession>
<sequence length="29" mass="3083">MTHEHNCGRDLAVSPSTLHVVQVSDAAHA</sequence>
<proteinExistence type="predicted"/>
<comment type="caution">
    <text evidence="1">The sequence shown here is derived from an EMBL/GenBank/DDBJ whole genome shotgun (WGS) entry which is preliminary data.</text>
</comment>
<dbReference type="AlphaFoldDB" id="A0A1R3J5N4"/>
<keyword evidence="2" id="KW-1185">Reference proteome</keyword>
<protein>
    <submittedName>
        <fullName evidence="1">Uncharacterized protein</fullName>
    </submittedName>
</protein>
<organism evidence="1 2">
    <name type="scientific">Corchorus capsularis</name>
    <name type="common">Jute</name>
    <dbReference type="NCBI Taxonomy" id="210143"/>
    <lineage>
        <taxon>Eukaryota</taxon>
        <taxon>Viridiplantae</taxon>
        <taxon>Streptophyta</taxon>
        <taxon>Embryophyta</taxon>
        <taxon>Tracheophyta</taxon>
        <taxon>Spermatophyta</taxon>
        <taxon>Magnoliopsida</taxon>
        <taxon>eudicotyledons</taxon>
        <taxon>Gunneridae</taxon>
        <taxon>Pentapetalae</taxon>
        <taxon>rosids</taxon>
        <taxon>malvids</taxon>
        <taxon>Malvales</taxon>
        <taxon>Malvaceae</taxon>
        <taxon>Grewioideae</taxon>
        <taxon>Apeibeae</taxon>
        <taxon>Corchorus</taxon>
    </lineage>
</organism>
<dbReference type="EMBL" id="AWWV01008511">
    <property type="protein sequence ID" value="OMO90086.1"/>
    <property type="molecule type" value="Genomic_DNA"/>
</dbReference>